<reference evidence="1" key="1">
    <citation type="journal article" date="2021" name="Proc. Natl. Acad. Sci. U.S.A.">
        <title>A Catalog of Tens of Thousands of Viruses from Human Metagenomes Reveals Hidden Associations with Chronic Diseases.</title>
        <authorList>
            <person name="Tisza M.J."/>
            <person name="Buck C.B."/>
        </authorList>
    </citation>
    <scope>NUCLEOTIDE SEQUENCE</scope>
    <source>
        <strain evidence="1">CtqED62</strain>
    </source>
</reference>
<evidence type="ECO:0000313" key="1">
    <source>
        <dbReference type="EMBL" id="DAD84742.1"/>
    </source>
</evidence>
<name>A0A8S5MR04_9CAUD</name>
<sequence>MYIGDGACKRRIFDFPPHRAKRGGSRRNGVCPIARLLVNTVTHILKR</sequence>
<proteinExistence type="predicted"/>
<accession>A0A8S5MR04</accession>
<dbReference type="EMBL" id="BK014965">
    <property type="protein sequence ID" value="DAD84742.1"/>
    <property type="molecule type" value="Genomic_DNA"/>
</dbReference>
<protein>
    <submittedName>
        <fullName evidence="1">Uncharacterized protein</fullName>
    </submittedName>
</protein>
<organism evidence="1">
    <name type="scientific">Siphoviridae sp. ctqED62</name>
    <dbReference type="NCBI Taxonomy" id="2826468"/>
    <lineage>
        <taxon>Viruses</taxon>
        <taxon>Duplodnaviria</taxon>
        <taxon>Heunggongvirae</taxon>
        <taxon>Uroviricota</taxon>
        <taxon>Caudoviricetes</taxon>
    </lineage>
</organism>